<evidence type="ECO:0000313" key="3">
    <source>
        <dbReference type="Proteomes" id="UP001249851"/>
    </source>
</evidence>
<dbReference type="InterPro" id="IPR036397">
    <property type="entry name" value="RNaseH_sf"/>
</dbReference>
<dbReference type="InterPro" id="IPR041588">
    <property type="entry name" value="Integrase_H2C2"/>
</dbReference>
<proteinExistence type="predicted"/>
<reference evidence="2" key="1">
    <citation type="journal article" date="2023" name="G3 (Bethesda)">
        <title>Whole genome assembly and annotation of the endangered Caribbean coral Acropora cervicornis.</title>
        <authorList>
            <person name="Selwyn J.D."/>
            <person name="Vollmer S.V."/>
        </authorList>
    </citation>
    <scope>NUCLEOTIDE SEQUENCE</scope>
    <source>
        <strain evidence="2">K2</strain>
    </source>
</reference>
<dbReference type="Pfam" id="PF18701">
    <property type="entry name" value="DUF5641"/>
    <property type="match status" value="1"/>
</dbReference>
<sequence>MRGEKVLGLAWNCENDTLHFNFAHVIERARNLEVTKRNVLSLLASLFDPLGIISPVTVSMKALFQEICSSKFDWDKPLTRETKAKWDRWIKDLAETKEIRIDRCLYDVGGEDVQKCYLHGFGDASKKAYCATVYFVYLGMDGKTHVRLVASKTRVAPLKELSIPRLELMSARILAQLMDTIRVALQSQLKIDGVKFWLDSKTALSWIQNKGEWKQFVRHRVNEILKLTAKEDWAYCSTDENPADLGSRGVLASQLKENQLWWCGPSWLTGRPDEWPAMTEAYQTPESQVEEKKSTTVLLTEAERPSGIANVIDVNNHSTLQKLVQVTAWVKRFVNNLRASVTQGSRSTGRLEANELKDAEIEWLKSAQTELKKQHNFKQLEKELGIKTDRNVLRCEGRLLNSDLEIDARKPVILPTKHPFTRLIIEECHQRVLHSGVRATLAELRSRFWVPRGRQIVKRILGECVTCRKLTGKPYSAPPTASLPDFRVREAPPFSRVGVDFAGPLYVKQKSGEMDKAYIALFSCCVTRAVRLELVEDLSTATFRRCLRRFIARNGTPALIVSDNAKTFQATQKALTRLFNHPEVRADLERDKIEWKFNLERAPWWGGFFERMVANAKQCLKKTLGNARLSFDELSTLITEVESTLNSRPLTYEYNEVDEEVLTPSHLIYGRRIKSLPDEIVEPDDALNHESSSARFKYLSTKLAHFWNRWRKEYLAGERVVQVGDVVVVYEEDKKRGEWKLGVVESLVTGKDGIVRGAQVRVITKGKPVHLSRPVQKLYPLEIRSKGEGTRTKSTRNQVVEVPTRNAPRRSAALDSTWKTQLMLDS</sequence>
<feature type="domain" description="Integrase catalytic" evidence="1">
    <location>
        <begin position="488"/>
        <end position="672"/>
    </location>
</feature>
<name>A0AAD9QNI6_ACRCE</name>
<dbReference type="SUPFAM" id="SSF53098">
    <property type="entry name" value="Ribonuclease H-like"/>
    <property type="match status" value="1"/>
</dbReference>
<dbReference type="AlphaFoldDB" id="A0AAD9QNI6"/>
<dbReference type="InterPro" id="IPR040676">
    <property type="entry name" value="DUF5641"/>
</dbReference>
<dbReference type="PANTHER" id="PTHR47331:SF1">
    <property type="entry name" value="GAG-LIKE PROTEIN"/>
    <property type="match status" value="1"/>
</dbReference>
<organism evidence="2 3">
    <name type="scientific">Acropora cervicornis</name>
    <name type="common">Staghorn coral</name>
    <dbReference type="NCBI Taxonomy" id="6130"/>
    <lineage>
        <taxon>Eukaryota</taxon>
        <taxon>Metazoa</taxon>
        <taxon>Cnidaria</taxon>
        <taxon>Anthozoa</taxon>
        <taxon>Hexacorallia</taxon>
        <taxon>Scleractinia</taxon>
        <taxon>Astrocoeniina</taxon>
        <taxon>Acroporidae</taxon>
        <taxon>Acropora</taxon>
    </lineage>
</organism>
<dbReference type="PANTHER" id="PTHR47331">
    <property type="entry name" value="PHD-TYPE DOMAIN-CONTAINING PROTEIN"/>
    <property type="match status" value="1"/>
</dbReference>
<dbReference type="Proteomes" id="UP001249851">
    <property type="component" value="Unassembled WGS sequence"/>
</dbReference>
<dbReference type="InterPro" id="IPR001584">
    <property type="entry name" value="Integrase_cat-core"/>
</dbReference>
<protein>
    <recommendedName>
        <fullName evidence="1">Integrase catalytic domain-containing protein</fullName>
    </recommendedName>
</protein>
<comment type="caution">
    <text evidence="2">The sequence shown here is derived from an EMBL/GenBank/DDBJ whole genome shotgun (WGS) entry which is preliminary data.</text>
</comment>
<dbReference type="GO" id="GO:0015074">
    <property type="term" value="P:DNA integration"/>
    <property type="evidence" value="ECO:0007669"/>
    <property type="project" value="InterPro"/>
</dbReference>
<dbReference type="Pfam" id="PF05380">
    <property type="entry name" value="Peptidase_A17"/>
    <property type="match status" value="1"/>
</dbReference>
<evidence type="ECO:0000259" key="1">
    <source>
        <dbReference type="PROSITE" id="PS50994"/>
    </source>
</evidence>
<keyword evidence="3" id="KW-1185">Reference proteome</keyword>
<dbReference type="Pfam" id="PF17921">
    <property type="entry name" value="Integrase_H2C2"/>
    <property type="match status" value="1"/>
</dbReference>
<dbReference type="InterPro" id="IPR008042">
    <property type="entry name" value="Retrotrans_Pao"/>
</dbReference>
<dbReference type="EMBL" id="JARQWQ010000023">
    <property type="protein sequence ID" value="KAK2564231.1"/>
    <property type="molecule type" value="Genomic_DNA"/>
</dbReference>
<dbReference type="InterPro" id="IPR012337">
    <property type="entry name" value="RNaseH-like_sf"/>
</dbReference>
<reference evidence="2" key="2">
    <citation type="journal article" date="2023" name="Science">
        <title>Genomic signatures of disease resistance in endangered staghorn corals.</title>
        <authorList>
            <person name="Vollmer S.V."/>
            <person name="Selwyn J.D."/>
            <person name="Despard B.A."/>
            <person name="Roesel C.L."/>
        </authorList>
    </citation>
    <scope>NUCLEOTIDE SEQUENCE</scope>
    <source>
        <strain evidence="2">K2</strain>
    </source>
</reference>
<dbReference type="PROSITE" id="PS50994">
    <property type="entry name" value="INTEGRASE"/>
    <property type="match status" value="1"/>
</dbReference>
<gene>
    <name evidence="2" type="ORF">P5673_012478</name>
</gene>
<dbReference type="Gene3D" id="3.30.420.10">
    <property type="entry name" value="Ribonuclease H-like superfamily/Ribonuclease H"/>
    <property type="match status" value="1"/>
</dbReference>
<dbReference type="Gene3D" id="1.10.340.70">
    <property type="match status" value="1"/>
</dbReference>
<dbReference type="GO" id="GO:0003676">
    <property type="term" value="F:nucleic acid binding"/>
    <property type="evidence" value="ECO:0007669"/>
    <property type="project" value="InterPro"/>
</dbReference>
<accession>A0AAD9QNI6</accession>
<evidence type="ECO:0000313" key="2">
    <source>
        <dbReference type="EMBL" id="KAK2564231.1"/>
    </source>
</evidence>